<dbReference type="AlphaFoldDB" id="A0A9D6L6B5"/>
<organism evidence="2 3">
    <name type="scientific">Eiseniibacteriota bacterium</name>
    <dbReference type="NCBI Taxonomy" id="2212470"/>
    <lineage>
        <taxon>Bacteria</taxon>
        <taxon>Candidatus Eiseniibacteriota</taxon>
    </lineage>
</organism>
<feature type="compositionally biased region" description="Basic and acidic residues" evidence="1">
    <location>
        <begin position="112"/>
        <end position="168"/>
    </location>
</feature>
<feature type="compositionally biased region" description="Low complexity" evidence="1">
    <location>
        <begin position="99"/>
        <end position="108"/>
    </location>
</feature>
<protein>
    <recommendedName>
        <fullName evidence="4">Lipoprotein</fullName>
    </recommendedName>
</protein>
<evidence type="ECO:0000313" key="3">
    <source>
        <dbReference type="Proteomes" id="UP000807850"/>
    </source>
</evidence>
<feature type="region of interest" description="Disordered" evidence="1">
    <location>
        <begin position="97"/>
        <end position="168"/>
    </location>
</feature>
<sequence length="168" mass="19473">MRWTGWAGVAAGLLGLAGCGYGYRFVALDARYAPEARPHASYFCYDCHGYRYFDPYYDYCAARGYRYEWSRHPEAVVVYRERYVGIRESHPDYGRYRYRNGYRATGGYRKPRSYEAERDAKQAPPDRPRNKHREKDGEAPGMKPEGKGDKGRDHRDSGSRSSLRGDES</sequence>
<name>A0A9D6L6B5_UNCEI</name>
<dbReference type="Proteomes" id="UP000807850">
    <property type="component" value="Unassembled WGS sequence"/>
</dbReference>
<comment type="caution">
    <text evidence="2">The sequence shown here is derived from an EMBL/GenBank/DDBJ whole genome shotgun (WGS) entry which is preliminary data.</text>
</comment>
<evidence type="ECO:0000313" key="2">
    <source>
        <dbReference type="EMBL" id="MBI3538654.1"/>
    </source>
</evidence>
<gene>
    <name evidence="2" type="ORF">HY076_00055</name>
</gene>
<proteinExistence type="predicted"/>
<dbReference type="PROSITE" id="PS51257">
    <property type="entry name" value="PROKAR_LIPOPROTEIN"/>
    <property type="match status" value="1"/>
</dbReference>
<reference evidence="2" key="1">
    <citation type="submission" date="2020-07" db="EMBL/GenBank/DDBJ databases">
        <title>Huge and variable diversity of episymbiotic CPR bacteria and DPANN archaea in groundwater ecosystems.</title>
        <authorList>
            <person name="He C.Y."/>
            <person name="Keren R."/>
            <person name="Whittaker M."/>
            <person name="Farag I.F."/>
            <person name="Doudna J."/>
            <person name="Cate J.H.D."/>
            <person name="Banfield J.F."/>
        </authorList>
    </citation>
    <scope>NUCLEOTIDE SEQUENCE</scope>
    <source>
        <strain evidence="2">NC_groundwater_928_Pr1_S-0.2um_72_17</strain>
    </source>
</reference>
<evidence type="ECO:0000256" key="1">
    <source>
        <dbReference type="SAM" id="MobiDB-lite"/>
    </source>
</evidence>
<accession>A0A9D6L6B5</accession>
<dbReference type="EMBL" id="JACQAY010000001">
    <property type="protein sequence ID" value="MBI3538654.1"/>
    <property type="molecule type" value="Genomic_DNA"/>
</dbReference>
<evidence type="ECO:0008006" key="4">
    <source>
        <dbReference type="Google" id="ProtNLM"/>
    </source>
</evidence>